<dbReference type="AlphaFoldDB" id="A0A7J7H0T6"/>
<dbReference type="Proteomes" id="UP000593564">
    <property type="component" value="Unassembled WGS sequence"/>
</dbReference>
<dbReference type="GO" id="GO:0040008">
    <property type="term" value="P:regulation of growth"/>
    <property type="evidence" value="ECO:0007669"/>
    <property type="project" value="InterPro"/>
</dbReference>
<feature type="region of interest" description="Disordered" evidence="3">
    <location>
        <begin position="1"/>
        <end position="25"/>
    </location>
</feature>
<feature type="compositionally biased region" description="Gly residues" evidence="3">
    <location>
        <begin position="13"/>
        <end position="25"/>
    </location>
</feature>
<name>A0A7J7H0T6_CAMSI</name>
<evidence type="ECO:0000256" key="2">
    <source>
        <dbReference type="ARBA" id="ARBA00024198"/>
    </source>
</evidence>
<gene>
    <name evidence="4" type="ORF">HYC85_016860</name>
</gene>
<reference evidence="5" key="1">
    <citation type="journal article" date="2020" name="Nat. Commun.">
        <title>Genome assembly of wild tea tree DASZ reveals pedigree and selection history of tea varieties.</title>
        <authorList>
            <person name="Zhang W."/>
            <person name="Zhang Y."/>
            <person name="Qiu H."/>
            <person name="Guo Y."/>
            <person name="Wan H."/>
            <person name="Zhang X."/>
            <person name="Scossa F."/>
            <person name="Alseekh S."/>
            <person name="Zhang Q."/>
            <person name="Wang P."/>
            <person name="Xu L."/>
            <person name="Schmidt M.H."/>
            <person name="Jia X."/>
            <person name="Li D."/>
            <person name="Zhu A."/>
            <person name="Guo F."/>
            <person name="Chen W."/>
            <person name="Ni D."/>
            <person name="Usadel B."/>
            <person name="Fernie A.R."/>
            <person name="Wen W."/>
        </authorList>
    </citation>
    <scope>NUCLEOTIDE SEQUENCE [LARGE SCALE GENOMIC DNA]</scope>
    <source>
        <strain evidence="5">cv. G240</strain>
    </source>
</reference>
<dbReference type="EMBL" id="JACBKZ010000007">
    <property type="protein sequence ID" value="KAF5946632.1"/>
    <property type="molecule type" value="Genomic_DNA"/>
</dbReference>
<dbReference type="PANTHER" id="PTHR34045">
    <property type="entry name" value="OS03G0406300 PROTEIN"/>
    <property type="match status" value="1"/>
</dbReference>
<organism evidence="4 5">
    <name type="scientific">Camellia sinensis</name>
    <name type="common">Tea plant</name>
    <name type="synonym">Thea sinensis</name>
    <dbReference type="NCBI Taxonomy" id="4442"/>
    <lineage>
        <taxon>Eukaryota</taxon>
        <taxon>Viridiplantae</taxon>
        <taxon>Streptophyta</taxon>
        <taxon>Embryophyta</taxon>
        <taxon>Tracheophyta</taxon>
        <taxon>Spermatophyta</taxon>
        <taxon>Magnoliopsida</taxon>
        <taxon>eudicotyledons</taxon>
        <taxon>Gunneridae</taxon>
        <taxon>Pentapetalae</taxon>
        <taxon>asterids</taxon>
        <taxon>Ericales</taxon>
        <taxon>Theaceae</taxon>
        <taxon>Camellia</taxon>
    </lineage>
</organism>
<reference evidence="4 5" key="2">
    <citation type="submission" date="2020-07" db="EMBL/GenBank/DDBJ databases">
        <title>Genome assembly of wild tea tree DASZ reveals pedigree and selection history of tea varieties.</title>
        <authorList>
            <person name="Zhang W."/>
        </authorList>
    </citation>
    <scope>NUCLEOTIDE SEQUENCE [LARGE SCALE GENOMIC DNA]</scope>
    <source>
        <strain evidence="5">cv. G240</strain>
        <tissue evidence="4">Leaf</tissue>
    </source>
</reference>
<evidence type="ECO:0000313" key="4">
    <source>
        <dbReference type="EMBL" id="KAF5946632.1"/>
    </source>
</evidence>
<evidence type="ECO:0000256" key="3">
    <source>
        <dbReference type="SAM" id="MobiDB-lite"/>
    </source>
</evidence>
<dbReference type="GO" id="GO:0009630">
    <property type="term" value="P:gravitropism"/>
    <property type="evidence" value="ECO:0007669"/>
    <property type="project" value="InterPro"/>
</dbReference>
<comment type="caution">
    <text evidence="4">The sequence shown here is derived from an EMBL/GenBank/DDBJ whole genome shotgun (WGS) entry which is preliminary data.</text>
</comment>
<dbReference type="PANTHER" id="PTHR34045:SF11">
    <property type="entry name" value="PH DOMAIN-CONTAINING PROTEIN"/>
    <property type="match status" value="1"/>
</dbReference>
<evidence type="ECO:0000313" key="5">
    <source>
        <dbReference type="Proteomes" id="UP000593564"/>
    </source>
</evidence>
<keyword evidence="1" id="KW-0341">Growth regulation</keyword>
<keyword evidence="5" id="KW-1185">Reference proteome</keyword>
<proteinExistence type="inferred from homology"/>
<accession>A0A7J7H0T6</accession>
<protein>
    <submittedName>
        <fullName evidence="4">Uncharacterized protein</fullName>
    </submittedName>
</protein>
<evidence type="ECO:0000256" key="1">
    <source>
        <dbReference type="ARBA" id="ARBA00022604"/>
    </source>
</evidence>
<sequence>MEVGRDGKRRNQWGGGDGSSGWGPESGGAFTPIVSFRYQLPNKQQCLYIKYQTRFSFRDHMLQEPRKEEFNDWPHGFLAIGTFGNYSLREDPERCNILRGNQSSSQNHHYLHDNDLSPEEVGQLEKELAILLRKQVSTESTRSSTEELVEITHNLRLDNFNFPTSLKDDKNSNIDTVWDDSADKKSDRLQRSICSTSVILNRGKDIRADHSKNAIGRISLCFLLKKMFLCRNGLTSPTLSLRDPIPEKSRMEKILRAILHKKIYPQNSSSNPKATAKKYLETISHMHNSDNNEGEMLDTAANDGSKWVKTDSELCHLSMRLKV</sequence>
<comment type="similarity">
    <text evidence="2">Belongs to the LAZY family.</text>
</comment>
<dbReference type="InterPro" id="IPR044683">
    <property type="entry name" value="LAZY"/>
</dbReference>